<comment type="caution">
    <text evidence="2">The sequence shown here is derived from an EMBL/GenBank/DDBJ whole genome shotgun (WGS) entry which is preliminary data.</text>
</comment>
<evidence type="ECO:0000256" key="1">
    <source>
        <dbReference type="SAM" id="MobiDB-lite"/>
    </source>
</evidence>
<dbReference type="OrthoDB" id="3270451at2759"/>
<protein>
    <recommendedName>
        <fullName evidence="4">JmjC domain-containing protein</fullName>
    </recommendedName>
</protein>
<dbReference type="EMBL" id="JADNYJ010000149">
    <property type="protein sequence ID" value="KAF8879431.1"/>
    <property type="molecule type" value="Genomic_DNA"/>
</dbReference>
<feature type="region of interest" description="Disordered" evidence="1">
    <location>
        <begin position="235"/>
        <end position="259"/>
    </location>
</feature>
<evidence type="ECO:0000313" key="2">
    <source>
        <dbReference type="EMBL" id="KAF8879431.1"/>
    </source>
</evidence>
<organism evidence="2 3">
    <name type="scientific">Gymnopilus junonius</name>
    <name type="common">Spectacular rustgill mushroom</name>
    <name type="synonym">Gymnopilus spectabilis subsp. junonius</name>
    <dbReference type="NCBI Taxonomy" id="109634"/>
    <lineage>
        <taxon>Eukaryota</taxon>
        <taxon>Fungi</taxon>
        <taxon>Dikarya</taxon>
        <taxon>Basidiomycota</taxon>
        <taxon>Agaricomycotina</taxon>
        <taxon>Agaricomycetes</taxon>
        <taxon>Agaricomycetidae</taxon>
        <taxon>Agaricales</taxon>
        <taxon>Agaricineae</taxon>
        <taxon>Hymenogastraceae</taxon>
        <taxon>Gymnopilus</taxon>
    </lineage>
</organism>
<sequence length="333" mass="38328">MSPRNAPPVGVSQAIVSRLVSPALNQFPMYTKIMEEAPSRTAGLCSIFKQPSFTSHFAVDEPNPSVWDFEGVYLRPGDRFYMCPNIPHVVYTTAHSIVHGGHFYATSPDFNKLPGHLLDVRTWNGVLDFINMCSLAILFNVLDPRTYQLPPSSDEVDEARYDQYDLNTIPTSDRRRFVFARGLVRQLIEWLGAKFLMKVENAAADSPTISCLEFFRWQLIHYGLYLVEYQRGLDNEDGSDEEDEDNDIPPGVPKRLSELPKLTNENLKKQIEWEICTIPGITDDAWHSALKAEKQINFTFNDEQNRYSPFLALSQPHSQQSRWRRRTRSMHWV</sequence>
<proteinExistence type="predicted"/>
<feature type="compositionally biased region" description="Acidic residues" evidence="1">
    <location>
        <begin position="235"/>
        <end position="247"/>
    </location>
</feature>
<name>A0A9P5NDR3_GYMJU</name>
<accession>A0A9P5NDR3</accession>
<dbReference type="Proteomes" id="UP000724874">
    <property type="component" value="Unassembled WGS sequence"/>
</dbReference>
<reference evidence="2" key="1">
    <citation type="submission" date="2020-11" db="EMBL/GenBank/DDBJ databases">
        <authorList>
            <consortium name="DOE Joint Genome Institute"/>
            <person name="Ahrendt S."/>
            <person name="Riley R."/>
            <person name="Andreopoulos W."/>
            <person name="LaButti K."/>
            <person name="Pangilinan J."/>
            <person name="Ruiz-duenas F.J."/>
            <person name="Barrasa J.M."/>
            <person name="Sanchez-Garcia M."/>
            <person name="Camarero S."/>
            <person name="Miyauchi S."/>
            <person name="Serrano A."/>
            <person name="Linde D."/>
            <person name="Babiker R."/>
            <person name="Drula E."/>
            <person name="Ayuso-Fernandez I."/>
            <person name="Pacheco R."/>
            <person name="Padilla G."/>
            <person name="Ferreira P."/>
            <person name="Barriuso J."/>
            <person name="Kellner H."/>
            <person name="Castanera R."/>
            <person name="Alfaro M."/>
            <person name="Ramirez L."/>
            <person name="Pisabarro A.G."/>
            <person name="Kuo A."/>
            <person name="Tritt A."/>
            <person name="Lipzen A."/>
            <person name="He G."/>
            <person name="Yan M."/>
            <person name="Ng V."/>
            <person name="Cullen D."/>
            <person name="Martin F."/>
            <person name="Rosso M.-N."/>
            <person name="Henrissat B."/>
            <person name="Hibbett D."/>
            <person name="Martinez A.T."/>
            <person name="Grigoriev I.V."/>
        </authorList>
    </citation>
    <scope>NUCLEOTIDE SEQUENCE</scope>
    <source>
        <strain evidence="2">AH 44721</strain>
    </source>
</reference>
<dbReference type="AlphaFoldDB" id="A0A9P5NDR3"/>
<gene>
    <name evidence="2" type="ORF">CPB84DRAFT_1751653</name>
</gene>
<keyword evidence="3" id="KW-1185">Reference proteome</keyword>
<evidence type="ECO:0008006" key="4">
    <source>
        <dbReference type="Google" id="ProtNLM"/>
    </source>
</evidence>
<evidence type="ECO:0000313" key="3">
    <source>
        <dbReference type="Proteomes" id="UP000724874"/>
    </source>
</evidence>